<organism evidence="23 24">
    <name type="scientific">Phascolarctos cinereus</name>
    <name type="common">Koala</name>
    <dbReference type="NCBI Taxonomy" id="38626"/>
    <lineage>
        <taxon>Eukaryota</taxon>
        <taxon>Metazoa</taxon>
        <taxon>Chordata</taxon>
        <taxon>Craniata</taxon>
        <taxon>Vertebrata</taxon>
        <taxon>Euteleostomi</taxon>
        <taxon>Mammalia</taxon>
        <taxon>Metatheria</taxon>
        <taxon>Diprotodontia</taxon>
        <taxon>Phascolarctidae</taxon>
        <taxon>Phascolarctos</taxon>
    </lineage>
</organism>
<evidence type="ECO:0000256" key="6">
    <source>
        <dbReference type="ARBA" id="ARBA00022741"/>
    </source>
</evidence>
<evidence type="ECO:0000256" key="21">
    <source>
        <dbReference type="SAM" id="MobiDB-lite"/>
    </source>
</evidence>
<evidence type="ECO:0000256" key="18">
    <source>
        <dbReference type="ARBA" id="ARBA00042725"/>
    </source>
</evidence>
<feature type="region of interest" description="Disordered" evidence="21">
    <location>
        <begin position="252"/>
        <end position="275"/>
    </location>
</feature>
<dbReference type="InterPro" id="IPR016135">
    <property type="entry name" value="UBQ-conjugating_enzyme/RWD"/>
</dbReference>
<evidence type="ECO:0000256" key="3">
    <source>
        <dbReference type="ARBA" id="ARBA00012486"/>
    </source>
</evidence>
<dbReference type="Gene3D" id="3.60.60.10">
    <property type="entry name" value="Penicillin V Acylase, Chain A"/>
    <property type="match status" value="1"/>
</dbReference>
<name>A0A6P5KPI1_PHACI</name>
<accession>A0A6P5KPI1</accession>
<reference evidence="24" key="1">
    <citation type="submission" date="2025-08" db="UniProtKB">
        <authorList>
            <consortium name="RefSeq"/>
        </authorList>
    </citation>
    <scope>IDENTIFICATION</scope>
    <source>
        <tissue evidence="24">Spleen</tissue>
    </source>
</reference>
<evidence type="ECO:0000259" key="22">
    <source>
        <dbReference type="PROSITE" id="PS50127"/>
    </source>
</evidence>
<evidence type="ECO:0000256" key="2">
    <source>
        <dbReference type="ARBA" id="ARBA00005705"/>
    </source>
</evidence>
<keyword evidence="23" id="KW-1185">Reference proteome</keyword>
<dbReference type="SMART" id="SM00212">
    <property type="entry name" value="UBCc"/>
    <property type="match status" value="1"/>
</dbReference>
<evidence type="ECO:0000256" key="1">
    <source>
        <dbReference type="ARBA" id="ARBA00000485"/>
    </source>
</evidence>
<dbReference type="Pfam" id="PF00179">
    <property type="entry name" value="UQ_con"/>
    <property type="match status" value="1"/>
</dbReference>
<evidence type="ECO:0000256" key="14">
    <source>
        <dbReference type="ARBA" id="ARBA00039887"/>
    </source>
</evidence>
<comment type="catalytic activity">
    <reaction evidence="1">
        <text>S-ubiquitinyl-[E1 ubiquitin-activating enzyme]-L-cysteine + [E2 ubiquitin-conjugating enzyme]-L-cysteine = [E1 ubiquitin-activating enzyme]-L-cysteine + S-ubiquitinyl-[E2 ubiquitin-conjugating enzyme]-L-cysteine.</text>
        <dbReference type="EC" id="2.3.2.23"/>
    </reaction>
</comment>
<dbReference type="AlphaFoldDB" id="A0A6P5KPI1"/>
<protein>
    <recommendedName>
        <fullName evidence="14">Ubiquitin-conjugating enzyme E2 C</fullName>
        <ecNumber evidence="3">2.3.2.23</ecNumber>
        <ecNumber evidence="13">2.3.2.24</ecNumber>
    </recommendedName>
    <alternativeName>
        <fullName evidence="18">(E3-independent) E2 ubiquitin-conjugating enzyme C</fullName>
    </alternativeName>
    <alternativeName>
        <fullName evidence="15">E2 ubiquitin-conjugating enzyme C</fullName>
    </alternativeName>
    <alternativeName>
        <fullName evidence="17">Ubiquitin carrier protein C</fullName>
    </alternativeName>
    <alternativeName>
        <fullName evidence="16">Ubiquitin-protein ligase C</fullName>
    </alternativeName>
</protein>
<dbReference type="EC" id="2.3.2.23" evidence="3"/>
<dbReference type="SUPFAM" id="SSF54495">
    <property type="entry name" value="UBC-like"/>
    <property type="match status" value="1"/>
</dbReference>
<evidence type="ECO:0000256" key="9">
    <source>
        <dbReference type="ARBA" id="ARBA00022840"/>
    </source>
</evidence>
<dbReference type="GO" id="GO:0006508">
    <property type="term" value="P:proteolysis"/>
    <property type="evidence" value="ECO:0007669"/>
    <property type="project" value="InterPro"/>
</dbReference>
<evidence type="ECO:0000256" key="10">
    <source>
        <dbReference type="ARBA" id="ARBA00022843"/>
    </source>
</evidence>
<dbReference type="PROSITE" id="PS50127">
    <property type="entry name" value="UBC_2"/>
    <property type="match status" value="1"/>
</dbReference>
<dbReference type="EC" id="2.3.2.24" evidence="13"/>
<keyword evidence="8" id="KW-0833">Ubl conjugation pathway</keyword>
<evidence type="ECO:0000256" key="17">
    <source>
        <dbReference type="ARBA" id="ARBA00042389"/>
    </source>
</evidence>
<keyword evidence="4" id="KW-0132">Cell division</keyword>
<keyword evidence="11" id="KW-0131">Cell cycle</keyword>
<comment type="subunit">
    <text evidence="20">Component of the APC/C complex, composed of at least 14 distinct subunits that assemble into a complex of at least 19 chains with a combined molecular mass of around 1.2 MDa. Within this complex, directly interacts with ANAPC2.</text>
</comment>
<comment type="catalytic activity">
    <reaction evidence="12">
        <text>S-ubiquitinyl-[E1 ubiquitin-activating enzyme]-L-cysteine + [acceptor protein]-L-lysine = [E1 ubiquitin-activating enzyme]-L-cysteine + N(6)-monoubiquitinyl-[acceptor protein]-L-lysine.</text>
        <dbReference type="EC" id="2.3.2.24"/>
    </reaction>
</comment>
<evidence type="ECO:0000256" key="7">
    <source>
        <dbReference type="ARBA" id="ARBA00022776"/>
    </source>
</evidence>
<evidence type="ECO:0000256" key="12">
    <source>
        <dbReference type="ARBA" id="ARBA00035845"/>
    </source>
</evidence>
<dbReference type="InterPro" id="IPR005322">
    <property type="entry name" value="Peptidase_C69"/>
</dbReference>
<keyword evidence="10" id="KW-0832">Ubl conjugation</keyword>
<dbReference type="CTD" id="79634"/>
<dbReference type="GO" id="GO:0005524">
    <property type="term" value="F:ATP binding"/>
    <property type="evidence" value="ECO:0007669"/>
    <property type="project" value="UniProtKB-KW"/>
</dbReference>
<evidence type="ECO:0000256" key="5">
    <source>
        <dbReference type="ARBA" id="ARBA00022679"/>
    </source>
</evidence>
<evidence type="ECO:0000256" key="8">
    <source>
        <dbReference type="ARBA" id="ARBA00022786"/>
    </source>
</evidence>
<dbReference type="GeneID" id="110211585"/>
<evidence type="ECO:0000256" key="20">
    <source>
        <dbReference type="ARBA" id="ARBA00065073"/>
    </source>
</evidence>
<evidence type="ECO:0000313" key="24">
    <source>
        <dbReference type="RefSeq" id="XP_020846657.1"/>
    </source>
</evidence>
<dbReference type="FunFam" id="3.10.110.10:FF:000039">
    <property type="entry name" value="Ubiquitin-conjugating enzyme E2 C"/>
    <property type="match status" value="1"/>
</dbReference>
<comment type="function">
    <text evidence="19">Accepts ubiquitin from the E1 complex and catalyzes its covalent attachment to other proteins. In vitro catalyzes 'Lys-11'- and 'Lys-48'-linked polyubiquitination. Acts as an essential factor of the anaphase promoting complex/cyclosome (APC/C), a cell cycle-regulated ubiquitin ligase that controls progression through mitosis. Acts by initiating 'Lys-11'-linked polyubiquitin chains on APC/C substrates, leading to the degradation of APC/C substrates by the proteasome and promoting mitotic exit.</text>
</comment>
<dbReference type="RefSeq" id="XP_020846657.1">
    <property type="nucleotide sequence ID" value="XM_020990998.1"/>
</dbReference>
<evidence type="ECO:0000256" key="13">
    <source>
        <dbReference type="ARBA" id="ARBA00039076"/>
    </source>
</evidence>
<gene>
    <name evidence="24" type="primary">SCRN3</name>
</gene>
<evidence type="ECO:0000256" key="19">
    <source>
        <dbReference type="ARBA" id="ARBA00058373"/>
    </source>
</evidence>
<dbReference type="GO" id="GO:0051301">
    <property type="term" value="P:cell division"/>
    <property type="evidence" value="ECO:0007669"/>
    <property type="project" value="UniProtKB-KW"/>
</dbReference>
<feature type="region of interest" description="Disordered" evidence="21">
    <location>
        <begin position="291"/>
        <end position="320"/>
    </location>
</feature>
<keyword evidence="9" id="KW-0067">ATP-binding</keyword>
<evidence type="ECO:0000256" key="4">
    <source>
        <dbReference type="ARBA" id="ARBA00022618"/>
    </source>
</evidence>
<keyword evidence="5" id="KW-0808">Transferase</keyword>
<dbReference type="GO" id="GO:0016805">
    <property type="term" value="F:dipeptidase activity"/>
    <property type="evidence" value="ECO:0007669"/>
    <property type="project" value="InterPro"/>
</dbReference>
<evidence type="ECO:0000256" key="16">
    <source>
        <dbReference type="ARBA" id="ARBA00042312"/>
    </source>
</evidence>
<dbReference type="GO" id="GO:0070004">
    <property type="term" value="F:cysteine-type exopeptidase activity"/>
    <property type="evidence" value="ECO:0007669"/>
    <property type="project" value="InterPro"/>
</dbReference>
<dbReference type="PANTHER" id="PTHR12994:SF18">
    <property type="entry name" value="SECERNIN-3"/>
    <property type="match status" value="1"/>
</dbReference>
<evidence type="ECO:0000256" key="11">
    <source>
        <dbReference type="ARBA" id="ARBA00023306"/>
    </source>
</evidence>
<dbReference type="CDD" id="cd23791">
    <property type="entry name" value="UBCc_UBE2C"/>
    <property type="match status" value="1"/>
</dbReference>
<keyword evidence="7" id="KW-0498">Mitosis</keyword>
<evidence type="ECO:0000313" key="23">
    <source>
        <dbReference type="Proteomes" id="UP000515140"/>
    </source>
</evidence>
<dbReference type="InterPro" id="IPR000608">
    <property type="entry name" value="UBC"/>
</dbReference>
<evidence type="ECO:0000256" key="15">
    <source>
        <dbReference type="ARBA" id="ARBA00041791"/>
    </source>
</evidence>
<feature type="domain" description="UBC core" evidence="22">
    <location>
        <begin position="320"/>
        <end position="465"/>
    </location>
</feature>
<dbReference type="Pfam" id="PF03577">
    <property type="entry name" value="Peptidase_C69"/>
    <property type="match status" value="1"/>
</dbReference>
<comment type="similarity">
    <text evidence="2">Belongs to the peptidase C69 family. Secernin subfamily.</text>
</comment>
<sequence length="469" mass="52278">MEPTSCDTFVALPPATIGNRIIFGKNSDRLFDEVQEIIYFPASFHSHGKKLECTYIQIEQVKETHAVILSRPSWLWGAEMGANEHGVCIGNEAVWGREAVCDEEALLGMDLVRLGLERADTAEKAVSVIVDLLEKYGQGGNCSESMVFSYHNSFLIADRHEAWILETIGQYWAAEKVEGNMTFETMMEILRDKESGINMEGEFQTTGSMVSVLPSDPSLPCIHFFTGTPNPERSVFKPFIFVSNMTQLLETNSPTFGHEDPVKKKPRFQSKPDRRHALYRKHEQAIEIIESNENRDPAAASAAAAAREEGKAGAGAARGSVGKRLQQELMTLMMSGDKGISAFPESDNLFKWIGTIHGAAGTVYEDLRYKLSLEFPSGYPYNAPTVKSVTPCYHPNVDTQGDICFDILKDKWSALYDVRTILLSIQSLLGEPNIDSPLNTHAAELWTNPTAFKKYLLETYMKQVTSQEP</sequence>
<dbReference type="PANTHER" id="PTHR12994">
    <property type="entry name" value="SECERNIN"/>
    <property type="match status" value="1"/>
</dbReference>
<dbReference type="Gene3D" id="3.10.110.10">
    <property type="entry name" value="Ubiquitin Conjugating Enzyme"/>
    <property type="match status" value="1"/>
</dbReference>
<proteinExistence type="inferred from homology"/>
<keyword evidence="6" id="KW-0547">Nucleotide-binding</keyword>
<dbReference type="GO" id="GO:0061631">
    <property type="term" value="F:ubiquitin conjugating enzyme activity"/>
    <property type="evidence" value="ECO:0007669"/>
    <property type="project" value="UniProtKB-EC"/>
</dbReference>
<dbReference type="Proteomes" id="UP000515140">
    <property type="component" value="Unplaced"/>
</dbReference>